<evidence type="ECO:0000259" key="2">
    <source>
        <dbReference type="SMART" id="SM00470"/>
    </source>
</evidence>
<dbReference type="SMART" id="SM00470">
    <property type="entry name" value="ParB"/>
    <property type="match status" value="1"/>
</dbReference>
<feature type="domain" description="ParB-like N-terminal" evidence="2">
    <location>
        <begin position="18"/>
        <end position="102"/>
    </location>
</feature>
<proteinExistence type="predicted"/>
<keyword evidence="4" id="KW-1185">Reference proteome</keyword>
<feature type="compositionally biased region" description="Basic and acidic residues" evidence="1">
    <location>
        <begin position="217"/>
        <end position="231"/>
    </location>
</feature>
<dbReference type="Gene3D" id="3.90.1530.10">
    <property type="entry name" value="Conserved hypothetical protein from pyrococcus furiosus pfu- 392566-001, ParB domain"/>
    <property type="match status" value="1"/>
</dbReference>
<dbReference type="EMBL" id="LMWJ01000007">
    <property type="protein sequence ID" value="KUM78477.1"/>
    <property type="molecule type" value="Genomic_DNA"/>
</dbReference>
<evidence type="ECO:0000313" key="4">
    <source>
        <dbReference type="Proteomes" id="UP000054024"/>
    </source>
</evidence>
<dbReference type="InterPro" id="IPR003115">
    <property type="entry name" value="ParB_N"/>
</dbReference>
<dbReference type="OrthoDB" id="3701787at2"/>
<dbReference type="InterPro" id="IPR036086">
    <property type="entry name" value="ParB/Sulfiredoxin_sf"/>
</dbReference>
<evidence type="ECO:0000256" key="1">
    <source>
        <dbReference type="SAM" id="MobiDB-lite"/>
    </source>
</evidence>
<dbReference type="Proteomes" id="UP000054024">
    <property type="component" value="Unassembled WGS sequence"/>
</dbReference>
<feature type="region of interest" description="Disordered" evidence="1">
    <location>
        <begin position="215"/>
        <end position="234"/>
    </location>
</feature>
<sequence length="314" mass="34587">MSDRPGPDRCAGPDDEVVRLPVAALVIEGSPRAEGEDEEHVRSLVAAEQELPPIIVHETTMRVIDGAHRVRAARLRGSEHITARYFRGSAEDAFVLAVRANVGHGLPLSLKDRISAAERIVTTHPQWADRMIASAAGISARTVAEIRRRKSVDESSGTRIGQDGRARPVDAARRRSLATALLTENPDLSLRQVAQVAGISPETVRAVRNRLLYGRRPVPDRTPKPPVRHEVPPPADQDEVLRRLTADPAVRQTDTGRVLLRILRLQSLGDEEWQKIVDHVPAHCAHLVEQAARESARMWNDVAARIAQKSSLTD</sequence>
<feature type="region of interest" description="Disordered" evidence="1">
    <location>
        <begin position="149"/>
        <end position="169"/>
    </location>
</feature>
<evidence type="ECO:0000313" key="3">
    <source>
        <dbReference type="EMBL" id="KUM78477.1"/>
    </source>
</evidence>
<dbReference type="STRING" id="146536.AQI70_13535"/>
<organism evidence="3 4">
    <name type="scientific">Streptomyces curacoi</name>
    <dbReference type="NCBI Taxonomy" id="146536"/>
    <lineage>
        <taxon>Bacteria</taxon>
        <taxon>Bacillati</taxon>
        <taxon>Actinomycetota</taxon>
        <taxon>Actinomycetes</taxon>
        <taxon>Kitasatosporales</taxon>
        <taxon>Streptomycetaceae</taxon>
        <taxon>Streptomyces</taxon>
    </lineage>
</organism>
<dbReference type="RefSeq" id="WP_062148171.1">
    <property type="nucleotide sequence ID" value="NZ_KQ947986.1"/>
</dbReference>
<comment type="caution">
    <text evidence="3">The sequence shown here is derived from an EMBL/GenBank/DDBJ whole genome shotgun (WGS) entry which is preliminary data.</text>
</comment>
<reference evidence="3 4" key="1">
    <citation type="submission" date="2015-10" db="EMBL/GenBank/DDBJ databases">
        <title>Draft genome sequence of Streptomyces curacoi DSM 40107, type strain for the species Streptomyces curacoi.</title>
        <authorList>
            <person name="Ruckert C."/>
            <person name="Winkler A."/>
            <person name="Kalinowski J."/>
            <person name="Kampfer P."/>
            <person name="Glaeser S."/>
        </authorList>
    </citation>
    <scope>NUCLEOTIDE SEQUENCE [LARGE SCALE GENOMIC DNA]</scope>
    <source>
        <strain evidence="3 4">DSM 40107</strain>
    </source>
</reference>
<protein>
    <recommendedName>
        <fullName evidence="2">ParB-like N-terminal domain-containing protein</fullName>
    </recommendedName>
</protein>
<name>A0A117PFC5_9ACTN</name>
<dbReference type="SUPFAM" id="SSF110849">
    <property type="entry name" value="ParB/Sulfiredoxin"/>
    <property type="match status" value="1"/>
</dbReference>
<gene>
    <name evidence="3" type="ORF">AQI70_13535</name>
</gene>
<accession>A0A117PFC5</accession>
<dbReference type="AlphaFoldDB" id="A0A117PFC5"/>